<dbReference type="VEuPathDB" id="ToxoDB:NCLIV_066680"/>
<dbReference type="eggNOG" id="KOG2780">
    <property type="taxonomic scope" value="Eukaryota"/>
</dbReference>
<dbReference type="SUPFAM" id="SSF52954">
    <property type="entry name" value="Class II aaRS ABD-related"/>
    <property type="match status" value="1"/>
</dbReference>
<dbReference type="GO" id="GO:0030687">
    <property type="term" value="C:preribosome, large subunit precursor"/>
    <property type="evidence" value="ECO:0007669"/>
    <property type="project" value="TreeGrafter"/>
</dbReference>
<dbReference type="PANTHER" id="PTHR22734:SF3">
    <property type="entry name" value="RIBOSOME PRODUCTION FACTOR 1"/>
    <property type="match status" value="1"/>
</dbReference>
<dbReference type="EMBL" id="LN714487">
    <property type="protein sequence ID" value="CEL71005.1"/>
    <property type="molecule type" value="Genomic_DNA"/>
</dbReference>
<feature type="region of interest" description="Disordered" evidence="1">
    <location>
        <begin position="1"/>
        <end position="159"/>
    </location>
</feature>
<evidence type="ECO:0000313" key="3">
    <source>
        <dbReference type="EMBL" id="CBZ56243.1"/>
    </source>
</evidence>
<dbReference type="RefSeq" id="XP_003886268.1">
    <property type="nucleotide sequence ID" value="XM_003886219.1"/>
</dbReference>
<dbReference type="EMBL" id="FR823393">
    <property type="protein sequence ID" value="CBZ56243.1"/>
    <property type="molecule type" value="Genomic_DNA"/>
</dbReference>
<dbReference type="OrthoDB" id="264354at2759"/>
<gene>
    <name evidence="4" type="ORF">BN1204_066680</name>
    <name evidence="3" type="ORF">NCLIV_066680</name>
</gene>
<dbReference type="GO" id="GO:0042134">
    <property type="term" value="F:rRNA primary transcript binding"/>
    <property type="evidence" value="ECO:0007669"/>
    <property type="project" value="InterPro"/>
</dbReference>
<dbReference type="PROSITE" id="PS50833">
    <property type="entry name" value="BRIX"/>
    <property type="match status" value="1"/>
</dbReference>
<reference evidence="5" key="3">
    <citation type="journal article" date="2012" name="PLoS Pathog.">
        <title>Comparative genomics of the apicomplexan parasites Toxoplasma gondii and Neospora caninum: Coccidia differing in host range and transmission strategy.</title>
        <authorList>
            <person name="Reid A.J."/>
            <person name="Vermont S.J."/>
            <person name="Cotton J.A."/>
            <person name="Harris D."/>
            <person name="Hill-Cawthorne G.A."/>
            <person name="Konen-Waisman S."/>
            <person name="Latham S.M."/>
            <person name="Mourier T."/>
            <person name="Norton R."/>
            <person name="Quail M.A."/>
            <person name="Sanders M."/>
            <person name="Shanmugam D."/>
            <person name="Sohal A."/>
            <person name="Wasmuth J.D."/>
            <person name="Brunk B."/>
            <person name="Grigg M.E."/>
            <person name="Howard J.C."/>
            <person name="Parkinson J."/>
            <person name="Roos D.S."/>
            <person name="Trees A.J."/>
            <person name="Berriman M."/>
            <person name="Pain A."/>
            <person name="Wastling J.M."/>
        </authorList>
    </citation>
    <scope>NUCLEOTIDE SEQUENCE [LARGE SCALE GENOMIC DNA]</scope>
    <source>
        <strain evidence="5">Liverpool</strain>
    </source>
</reference>
<reference evidence="3" key="2">
    <citation type="submission" date="2011-03" db="EMBL/GenBank/DDBJ databases">
        <title>Comparative genomics and transcriptomics of Neospora caninum and Toxoplasma gondii.</title>
        <authorList>
            <person name="Reid A.J."/>
            <person name="Sohal A."/>
            <person name="Harris D."/>
            <person name="Quail M."/>
            <person name="Sanders M."/>
            <person name="Berriman M."/>
            <person name="Wastling J.M."/>
            <person name="Pain A."/>
        </authorList>
    </citation>
    <scope>NUCLEOTIDE SEQUENCE</scope>
    <source>
        <strain evidence="3">Liverpool</strain>
    </source>
</reference>
<organism evidence="3 5">
    <name type="scientific">Neospora caninum (strain Liverpool)</name>
    <dbReference type="NCBI Taxonomy" id="572307"/>
    <lineage>
        <taxon>Eukaryota</taxon>
        <taxon>Sar</taxon>
        <taxon>Alveolata</taxon>
        <taxon>Apicomplexa</taxon>
        <taxon>Conoidasida</taxon>
        <taxon>Coccidia</taxon>
        <taxon>Eucoccidiorida</taxon>
        <taxon>Eimeriorina</taxon>
        <taxon>Sarcocystidae</taxon>
        <taxon>Neospora</taxon>
    </lineage>
</organism>
<accession>F0VR95</accession>
<sequence>MHRTMAHAARSRQAATPRASPCKEGNPPAASEAGENVKKSRRRGTADSPRRRDSRQSDEKGKKRRLPASSPAVSDSGEQDEGRQKARKRGSREEVASKVAKPETRTKQPLSTAGILNKKRRQQVAFQLLQAKKKDRAKKKKETRAKEKRGETVEKKTPKTIESMRRYDPTVVEEDEEEVAGDEAADEFASYFNREVTPKLMITTNKRVTADMYSFLKEVLYIFPNAFFYKRGPYHIKNICKFAIKQGFTDLLIFKEKNHRPYGLYIVHLPEGPTSYFRLSSVRLAQEMHGGATMTTHLPELLLNNFTTRLGRRVARQLAALFPLTPEFSGRRVVTFHNQRDFIFFRHHRYIFEDGKKTRLQEIGPRLTLKLLWMHAGLFDTKEGLYEFIWRPDMKVDRKNMLI</sequence>
<dbReference type="Pfam" id="PF04427">
    <property type="entry name" value="Brix"/>
    <property type="match status" value="1"/>
</dbReference>
<name>F0VR95_NEOCL</name>
<evidence type="ECO:0000313" key="5">
    <source>
        <dbReference type="Proteomes" id="UP000007494"/>
    </source>
</evidence>
<dbReference type="GO" id="GO:0000460">
    <property type="term" value="P:maturation of 5.8S rRNA"/>
    <property type="evidence" value="ECO:0007669"/>
    <property type="project" value="TreeGrafter"/>
</dbReference>
<evidence type="ECO:0000256" key="1">
    <source>
        <dbReference type="SAM" id="MobiDB-lite"/>
    </source>
</evidence>
<evidence type="ECO:0000259" key="2">
    <source>
        <dbReference type="PROSITE" id="PS50833"/>
    </source>
</evidence>
<dbReference type="InterPro" id="IPR007109">
    <property type="entry name" value="Brix"/>
</dbReference>
<dbReference type="InParanoid" id="F0VR95"/>
<dbReference type="SMART" id="SM00879">
    <property type="entry name" value="Brix"/>
    <property type="match status" value="1"/>
</dbReference>
<reference evidence="3" key="1">
    <citation type="submission" date="2011-02" db="EMBL/GenBank/DDBJ databases">
        <authorList>
            <person name="Aslett M."/>
        </authorList>
    </citation>
    <scope>NUCLEOTIDE SEQUENCE</scope>
    <source>
        <strain evidence="3">Liverpool</strain>
    </source>
</reference>
<dbReference type="AlphaFoldDB" id="F0VR95"/>
<feature type="domain" description="Brix" evidence="2">
    <location>
        <begin position="198"/>
        <end position="380"/>
    </location>
</feature>
<keyword evidence="5" id="KW-1185">Reference proteome</keyword>
<proteinExistence type="predicted"/>
<dbReference type="FunCoup" id="F0VR95">
    <property type="interactions" value="155"/>
</dbReference>
<feature type="compositionally biased region" description="Basic and acidic residues" evidence="1">
    <location>
        <begin position="44"/>
        <end position="61"/>
    </location>
</feature>
<dbReference type="PANTHER" id="PTHR22734">
    <property type="entry name" value="U3 SMALL NUCLEOLAR RIBONUCLEOPROTEIN PROTEIN IMP4"/>
    <property type="match status" value="1"/>
</dbReference>
<dbReference type="InterPro" id="IPR044281">
    <property type="entry name" value="IMP4/RPF1"/>
</dbReference>
<dbReference type="Proteomes" id="UP000007494">
    <property type="component" value="Chromosome XII"/>
</dbReference>
<feature type="compositionally biased region" description="Basic and acidic residues" evidence="1">
    <location>
        <begin position="144"/>
        <end position="159"/>
    </location>
</feature>
<dbReference type="OMA" id="AWIISNK"/>
<dbReference type="GeneID" id="13445466"/>
<dbReference type="Gene3D" id="3.40.50.10480">
    <property type="entry name" value="Probable brix-domain ribosomal biogenesis protein"/>
    <property type="match status" value="1"/>
</dbReference>
<reference evidence="4" key="4">
    <citation type="journal article" date="2015" name="PLoS ONE">
        <title>Comprehensive Evaluation of Toxoplasma gondii VEG and Neospora caninum LIV Genomes with Tachyzoite Stage Transcriptome and Proteome Defines Novel Transcript Features.</title>
        <authorList>
            <person name="Ramaprasad A."/>
            <person name="Mourier T."/>
            <person name="Naeem R."/>
            <person name="Malas T.B."/>
            <person name="Moussa E."/>
            <person name="Panigrahi A."/>
            <person name="Vermont S.J."/>
            <person name="Otto T.D."/>
            <person name="Wastling J."/>
            <person name="Pain A."/>
        </authorList>
    </citation>
    <scope>NUCLEOTIDE SEQUENCE</scope>
    <source>
        <strain evidence="4">Liverpool</strain>
    </source>
</reference>
<feature type="compositionally biased region" description="Basic and acidic residues" evidence="1">
    <location>
        <begin position="91"/>
        <end position="106"/>
    </location>
</feature>
<dbReference type="GO" id="GO:0000470">
    <property type="term" value="P:maturation of LSU-rRNA"/>
    <property type="evidence" value="ECO:0007669"/>
    <property type="project" value="TreeGrafter"/>
</dbReference>
<feature type="compositionally biased region" description="Basic residues" evidence="1">
    <location>
        <begin position="131"/>
        <end position="143"/>
    </location>
</feature>
<dbReference type="GO" id="GO:0005730">
    <property type="term" value="C:nucleolus"/>
    <property type="evidence" value="ECO:0007669"/>
    <property type="project" value="TreeGrafter"/>
</dbReference>
<protein>
    <submittedName>
        <fullName evidence="4">Ribosome production factor 1</fullName>
    </submittedName>
</protein>
<evidence type="ECO:0000313" key="4">
    <source>
        <dbReference type="EMBL" id="CEL71005.1"/>
    </source>
</evidence>